<reference evidence="2 3" key="1">
    <citation type="submission" date="2019-03" db="EMBL/GenBank/DDBJ databases">
        <title>Draft genome sequences of novel Actinobacteria.</title>
        <authorList>
            <person name="Sahin N."/>
            <person name="Ay H."/>
            <person name="Saygin H."/>
        </authorList>
    </citation>
    <scope>NUCLEOTIDE SEQUENCE [LARGE SCALE GENOMIC DNA]</scope>
    <source>
        <strain evidence="2 3">H3C3</strain>
    </source>
</reference>
<feature type="region of interest" description="Disordered" evidence="1">
    <location>
        <begin position="1"/>
        <end position="58"/>
    </location>
</feature>
<evidence type="ECO:0000313" key="2">
    <source>
        <dbReference type="EMBL" id="TDD74745.1"/>
    </source>
</evidence>
<dbReference type="RefSeq" id="WP_131900037.1">
    <property type="nucleotide sequence ID" value="NZ_SMKU01000233.1"/>
</dbReference>
<gene>
    <name evidence="2" type="ORF">E1298_32320</name>
</gene>
<accession>A0A4R5ARB0</accession>
<organism evidence="2 3">
    <name type="scientific">Actinomadura rubrisoli</name>
    <dbReference type="NCBI Taxonomy" id="2530368"/>
    <lineage>
        <taxon>Bacteria</taxon>
        <taxon>Bacillati</taxon>
        <taxon>Actinomycetota</taxon>
        <taxon>Actinomycetes</taxon>
        <taxon>Streptosporangiales</taxon>
        <taxon>Thermomonosporaceae</taxon>
        <taxon>Actinomadura</taxon>
    </lineage>
</organism>
<proteinExistence type="predicted"/>
<name>A0A4R5ARB0_9ACTN</name>
<evidence type="ECO:0000313" key="3">
    <source>
        <dbReference type="Proteomes" id="UP000294513"/>
    </source>
</evidence>
<dbReference type="AlphaFoldDB" id="A0A4R5ARB0"/>
<evidence type="ECO:0000256" key="1">
    <source>
        <dbReference type="SAM" id="MobiDB-lite"/>
    </source>
</evidence>
<comment type="caution">
    <text evidence="2">The sequence shown here is derived from an EMBL/GenBank/DDBJ whole genome shotgun (WGS) entry which is preliminary data.</text>
</comment>
<sequence length="103" mass="10604">MGDGTPDGADETVHRLVRRGPGPAAWTASPEADRREPARRSRDSERPGQGYQEVQDAGGALAETVLEMCEPGDDLDVALRTGPGGSAAARGRVAGDHLGVADG</sequence>
<dbReference type="EMBL" id="SMKU01000233">
    <property type="protein sequence ID" value="TDD74745.1"/>
    <property type="molecule type" value="Genomic_DNA"/>
</dbReference>
<protein>
    <submittedName>
        <fullName evidence="2">Uncharacterized protein</fullName>
    </submittedName>
</protein>
<dbReference type="Proteomes" id="UP000294513">
    <property type="component" value="Unassembled WGS sequence"/>
</dbReference>
<keyword evidence="3" id="KW-1185">Reference proteome</keyword>
<feature type="compositionally biased region" description="Basic and acidic residues" evidence="1">
    <location>
        <begin position="31"/>
        <end position="46"/>
    </location>
</feature>
<feature type="region of interest" description="Disordered" evidence="1">
    <location>
        <begin position="80"/>
        <end position="103"/>
    </location>
</feature>